<dbReference type="SUPFAM" id="SSF52540">
    <property type="entry name" value="P-loop containing nucleoside triphosphate hydrolases"/>
    <property type="match status" value="1"/>
</dbReference>
<sequence length="412" mass="48632">MNDEIPYVRVGINYYREIRRPSIAGETLATLVKWSRDTIVHDHKKSYLLKVPKYLGFCCIPNHTDYQKVIGDFYNTYSQIGYLPTSEELTLSDLMQRCSLSLTFVRHIFGSQFELGLDYLKVLFLFPTQTLPIVCLVSKERSTGKSTFLKWLKEIFGLNMTYIKGDSFASQFNSDWASMLLVAIDEVFFDKKEITERLKYLSTTNKDKLEQKGKDREEIDFFAKFILCSNNEDNFIQIDEEEIRFWILKISSIKEENTNFLNGLIQEIPYFLRLLMDRPFLRQNSSRMWFKKEDLKTTALKRLLWKNNNRLEAKLIELFFELFEQTDEQAVSVIPQDVFQMVNRLHKSGFCSINDIRKVLKDVWKIEPQKNSLTYVRYTVDHAGGFYSGSAIGRYFSINRSFILEKFDELMR</sequence>
<reference evidence="2 3" key="1">
    <citation type="submission" date="2019-05" db="EMBL/GenBank/DDBJ databases">
        <authorList>
            <person name="Qu J.-H."/>
        </authorList>
    </citation>
    <scope>NUCLEOTIDE SEQUENCE [LARGE SCALE GENOMIC DNA]</scope>
    <source>
        <strain evidence="2 3">NS28</strain>
    </source>
</reference>
<dbReference type="RefSeq" id="WP_139013815.1">
    <property type="nucleotide sequence ID" value="NZ_VBSN01000059.1"/>
</dbReference>
<evidence type="ECO:0000313" key="3">
    <source>
        <dbReference type="Proteomes" id="UP000323994"/>
    </source>
</evidence>
<dbReference type="InterPro" id="IPR045455">
    <property type="entry name" value="NrS-1_pol-like_helicase"/>
</dbReference>
<organism evidence="2 3">
    <name type="scientific">Dyadobacter flavalbus</name>
    <dbReference type="NCBI Taxonomy" id="2579942"/>
    <lineage>
        <taxon>Bacteria</taxon>
        <taxon>Pseudomonadati</taxon>
        <taxon>Bacteroidota</taxon>
        <taxon>Cytophagia</taxon>
        <taxon>Cytophagales</taxon>
        <taxon>Spirosomataceae</taxon>
        <taxon>Dyadobacter</taxon>
    </lineage>
</organism>
<dbReference type="EMBL" id="VBSN01000059">
    <property type="protein sequence ID" value="KAA6437057.1"/>
    <property type="molecule type" value="Genomic_DNA"/>
</dbReference>
<keyword evidence="3" id="KW-1185">Reference proteome</keyword>
<accession>A0A5M8QLH6</accession>
<dbReference type="OrthoDB" id="608366at2"/>
<dbReference type="AlphaFoldDB" id="A0A5M8QLH6"/>
<dbReference type="Pfam" id="PF19263">
    <property type="entry name" value="DUF5906"/>
    <property type="match status" value="1"/>
</dbReference>
<feature type="domain" description="NrS-1 polymerase-like helicase" evidence="1">
    <location>
        <begin position="136"/>
        <end position="241"/>
    </location>
</feature>
<dbReference type="InterPro" id="IPR027417">
    <property type="entry name" value="P-loop_NTPase"/>
</dbReference>
<protein>
    <recommendedName>
        <fullName evidence="1">NrS-1 polymerase-like helicase domain-containing protein</fullName>
    </recommendedName>
</protein>
<evidence type="ECO:0000259" key="1">
    <source>
        <dbReference type="Pfam" id="PF19263"/>
    </source>
</evidence>
<comment type="caution">
    <text evidence="2">The sequence shown here is derived from an EMBL/GenBank/DDBJ whole genome shotgun (WGS) entry which is preliminary data.</text>
</comment>
<dbReference type="Proteomes" id="UP000323994">
    <property type="component" value="Unassembled WGS sequence"/>
</dbReference>
<dbReference type="Gene3D" id="3.40.50.300">
    <property type="entry name" value="P-loop containing nucleotide triphosphate hydrolases"/>
    <property type="match status" value="1"/>
</dbReference>
<gene>
    <name evidence="2" type="ORF">FEM33_20260</name>
</gene>
<evidence type="ECO:0000313" key="2">
    <source>
        <dbReference type="EMBL" id="KAA6437057.1"/>
    </source>
</evidence>
<name>A0A5M8QLH6_9BACT</name>
<proteinExistence type="predicted"/>